<gene>
    <name evidence="6" type="ORF">FIU01_12300</name>
</gene>
<dbReference type="CDD" id="cd16393">
    <property type="entry name" value="SPO0J_N"/>
    <property type="match status" value="1"/>
</dbReference>
<evidence type="ECO:0000256" key="1">
    <source>
        <dbReference type="ARBA" id="ARBA00006295"/>
    </source>
</evidence>
<feature type="domain" description="ParB-like N-terminal" evidence="5">
    <location>
        <begin position="29"/>
        <end position="119"/>
    </location>
</feature>
<dbReference type="InterPro" id="IPR057240">
    <property type="entry name" value="ParB_dimer_C"/>
</dbReference>
<dbReference type="Pfam" id="PF02195">
    <property type="entry name" value="ParB_N"/>
    <property type="match status" value="1"/>
</dbReference>
<comment type="similarity">
    <text evidence="1">Belongs to the ParB family.</text>
</comment>
<name>A0A5B8CV60_9PROT</name>
<dbReference type="NCBIfam" id="TIGR00180">
    <property type="entry name" value="parB_part"/>
    <property type="match status" value="1"/>
</dbReference>
<dbReference type="OrthoDB" id="9802051at2"/>
<keyword evidence="7" id="KW-1185">Reference proteome</keyword>
<dbReference type="SUPFAM" id="SSF109709">
    <property type="entry name" value="KorB DNA-binding domain-like"/>
    <property type="match status" value="1"/>
</dbReference>
<keyword evidence="3" id="KW-0238">DNA-binding</keyword>
<evidence type="ECO:0000256" key="2">
    <source>
        <dbReference type="ARBA" id="ARBA00022829"/>
    </source>
</evidence>
<dbReference type="GO" id="GO:0007059">
    <property type="term" value="P:chromosome segregation"/>
    <property type="evidence" value="ECO:0007669"/>
    <property type="project" value="UniProtKB-KW"/>
</dbReference>
<dbReference type="Gene3D" id="1.10.10.2830">
    <property type="match status" value="1"/>
</dbReference>
<dbReference type="PANTHER" id="PTHR33375">
    <property type="entry name" value="CHROMOSOME-PARTITIONING PROTEIN PARB-RELATED"/>
    <property type="match status" value="1"/>
</dbReference>
<sequence length="286" mass="31175">MVKPKGLGRGLDALLSGDTESIASSEALRTLPVGQLQPGKYQPRSYMNEETLQTLADSIATQGIMQPILVREVAPEKFEIIAGERRWRASQKAGLSEVPVLVREIADEAALAMALIENIQREDLNPLEEAMGIKRLIDEFEMTHEKAAEAVGRSRVAVSNLLRLLTLTPMVQDMLLDNQIDMGHARALVGSEPAQQILLANKVVQDGLSVREVERLIQSEPSSAKKAKPSVHPDVAHLQNQLSEQLGAEVAISSKASGAGVLKLSFANLDQLDDWIAKLTDNHQKS</sequence>
<dbReference type="Pfam" id="PF17762">
    <property type="entry name" value="HTH_ParB"/>
    <property type="match status" value="1"/>
</dbReference>
<dbReference type="AlphaFoldDB" id="A0A5B8CV60"/>
<dbReference type="EMBL" id="CP040946">
    <property type="protein sequence ID" value="QDC45224.1"/>
    <property type="molecule type" value="Genomic_DNA"/>
</dbReference>
<dbReference type="KEGG" id="mmec:FIU01_12300"/>
<dbReference type="InterPro" id="IPR004437">
    <property type="entry name" value="ParB/RepB/Spo0J"/>
</dbReference>
<dbReference type="Proteomes" id="UP000311008">
    <property type="component" value="Chromosome"/>
</dbReference>
<dbReference type="GO" id="GO:0003677">
    <property type="term" value="F:DNA binding"/>
    <property type="evidence" value="ECO:0007669"/>
    <property type="project" value="UniProtKB-KW"/>
</dbReference>
<dbReference type="GO" id="GO:0005694">
    <property type="term" value="C:chromosome"/>
    <property type="evidence" value="ECO:0007669"/>
    <property type="project" value="TreeGrafter"/>
</dbReference>
<protein>
    <submittedName>
        <fullName evidence="6">ParB/RepB/Spo0J family partition protein</fullName>
    </submittedName>
</protein>
<dbReference type="GO" id="GO:0045881">
    <property type="term" value="P:positive regulation of sporulation resulting in formation of a cellular spore"/>
    <property type="evidence" value="ECO:0007669"/>
    <property type="project" value="TreeGrafter"/>
</dbReference>
<dbReference type="FunFam" id="1.10.10.2830:FF:000001">
    <property type="entry name" value="Chromosome partitioning protein ParB"/>
    <property type="match status" value="1"/>
</dbReference>
<dbReference type="InterPro" id="IPR041468">
    <property type="entry name" value="HTH_ParB/Spo0J"/>
</dbReference>
<dbReference type="Pfam" id="PF23552">
    <property type="entry name" value="ParB_C"/>
    <property type="match status" value="1"/>
</dbReference>
<dbReference type="FunFam" id="3.90.1530.30:FF:000001">
    <property type="entry name" value="Chromosome partitioning protein ParB"/>
    <property type="match status" value="1"/>
</dbReference>
<evidence type="ECO:0000313" key="7">
    <source>
        <dbReference type="Proteomes" id="UP000311008"/>
    </source>
</evidence>
<evidence type="ECO:0000256" key="3">
    <source>
        <dbReference type="ARBA" id="ARBA00023125"/>
    </source>
</evidence>
<proteinExistence type="inferred from homology"/>
<dbReference type="RefSeq" id="WP_140004547.1">
    <property type="nucleotide sequence ID" value="NZ_CP040946.1"/>
</dbReference>
<evidence type="ECO:0000313" key="6">
    <source>
        <dbReference type="EMBL" id="QDC45224.1"/>
    </source>
</evidence>
<evidence type="ECO:0000259" key="5">
    <source>
        <dbReference type="SMART" id="SM00470"/>
    </source>
</evidence>
<dbReference type="SMART" id="SM00470">
    <property type="entry name" value="ParB"/>
    <property type="match status" value="1"/>
</dbReference>
<accession>A0A5B8CV60</accession>
<dbReference type="PANTHER" id="PTHR33375:SF1">
    <property type="entry name" value="CHROMOSOME-PARTITIONING PROTEIN PARB-RELATED"/>
    <property type="match status" value="1"/>
</dbReference>
<dbReference type="Gene3D" id="3.90.1530.30">
    <property type="match status" value="1"/>
</dbReference>
<reference evidence="7" key="1">
    <citation type="journal article" date="2019" name="ISME J.">
        <title>Evolution in action: habitat transition from sediment to the pelagial leads to genome streamlining in Methylophilaceae.</title>
        <authorList>
            <person name="Salcher M."/>
            <person name="Schaefle D."/>
            <person name="Kaspar M."/>
            <person name="Neuenschwander S.M."/>
            <person name="Ghai R."/>
        </authorList>
    </citation>
    <scope>NUCLEOTIDE SEQUENCE [LARGE SCALE GENOMIC DNA]</scope>
    <source>
        <strain evidence="7">MMS-M-51</strain>
    </source>
</reference>
<dbReference type="InterPro" id="IPR050336">
    <property type="entry name" value="Chromosome_partition/occlusion"/>
</dbReference>
<dbReference type="InterPro" id="IPR036086">
    <property type="entry name" value="ParB/Sulfiredoxin_sf"/>
</dbReference>
<comment type="function">
    <text evidence="4">Involved in chromosome partition. Localize to both poles of the predivisional cell following completion of DNA replication. Binds to the DNA origin of replication.</text>
</comment>
<dbReference type="SUPFAM" id="SSF110849">
    <property type="entry name" value="ParB/Sulfiredoxin"/>
    <property type="match status" value="1"/>
</dbReference>
<keyword evidence="2" id="KW-0159">Chromosome partition</keyword>
<organism evidence="6 7">
    <name type="scientific">Methylophilus medardicus</name>
    <dbReference type="NCBI Taxonomy" id="2588534"/>
    <lineage>
        <taxon>Bacteria</taxon>
        <taxon>Pseudomonadati</taxon>
        <taxon>Pseudomonadota</taxon>
        <taxon>Betaproteobacteria</taxon>
        <taxon>Nitrosomonadales</taxon>
        <taxon>Methylophilaceae</taxon>
        <taxon>Methylophilus</taxon>
    </lineage>
</organism>
<dbReference type="InterPro" id="IPR003115">
    <property type="entry name" value="ParB_N"/>
</dbReference>
<evidence type="ECO:0000256" key="4">
    <source>
        <dbReference type="ARBA" id="ARBA00025472"/>
    </source>
</evidence>